<dbReference type="CDD" id="cd10571">
    <property type="entry name" value="PH_beta_spectrin"/>
    <property type="match status" value="1"/>
</dbReference>
<dbReference type="EMBL" id="JW880602">
    <property type="protein sequence ID" value="AFP13119.1"/>
    <property type="molecule type" value="mRNA"/>
</dbReference>
<dbReference type="InterPro" id="IPR041681">
    <property type="entry name" value="PH_9"/>
</dbReference>
<dbReference type="Pfam" id="PF15410">
    <property type="entry name" value="PH_9"/>
    <property type="match status" value="1"/>
</dbReference>
<sequence>GKKPHPATPLAPASVTVTSKAPEPSGLQLEGGLCRKQEWESHNKKASSRSWQNVYCVLRNRSLGFYKDSKSASGGVPYHGEVPVRLGDAVCEVAHGYKKRKHVFKLRLSEGKEFLFQAKDDVEMNGWIEAITGSISASSERQEERTPTPTGPQGGGGGGGGG</sequence>
<accession>V9LI03</accession>
<evidence type="ECO:0000259" key="2">
    <source>
        <dbReference type="PROSITE" id="PS50003"/>
    </source>
</evidence>
<dbReference type="Gene3D" id="2.30.29.30">
    <property type="entry name" value="Pleckstrin-homology domain (PH domain)/Phosphotyrosine-binding domain (PTB)"/>
    <property type="match status" value="1"/>
</dbReference>
<dbReference type="InterPro" id="IPR011993">
    <property type="entry name" value="PH-like_dom_sf"/>
</dbReference>
<proteinExistence type="evidence at transcript level"/>
<dbReference type="InterPro" id="IPR001849">
    <property type="entry name" value="PH_domain"/>
</dbReference>
<feature type="non-terminal residue" evidence="3">
    <location>
        <position position="1"/>
    </location>
</feature>
<dbReference type="SUPFAM" id="SSF50729">
    <property type="entry name" value="PH domain-like"/>
    <property type="match status" value="1"/>
</dbReference>
<dbReference type="PRINTS" id="PR00683">
    <property type="entry name" value="SPECTRINPH"/>
</dbReference>
<dbReference type="AlphaFoldDB" id="V9LI03"/>
<organism evidence="3">
    <name type="scientific">Callorhinchus milii</name>
    <name type="common">Ghost shark</name>
    <dbReference type="NCBI Taxonomy" id="7868"/>
    <lineage>
        <taxon>Eukaryota</taxon>
        <taxon>Metazoa</taxon>
        <taxon>Chordata</taxon>
        <taxon>Craniata</taxon>
        <taxon>Vertebrata</taxon>
        <taxon>Chondrichthyes</taxon>
        <taxon>Holocephali</taxon>
        <taxon>Chimaeriformes</taxon>
        <taxon>Callorhinchidae</taxon>
        <taxon>Callorhinchus</taxon>
    </lineage>
</organism>
<dbReference type="InterPro" id="IPR001605">
    <property type="entry name" value="PH_dom-spectrin-type"/>
</dbReference>
<feature type="region of interest" description="Disordered" evidence="1">
    <location>
        <begin position="1"/>
        <end position="27"/>
    </location>
</feature>
<dbReference type="SMART" id="SM00233">
    <property type="entry name" value="PH"/>
    <property type="match status" value="1"/>
</dbReference>
<dbReference type="FunFam" id="2.30.29.30:FF:000024">
    <property type="entry name" value="Spectrin beta chain"/>
    <property type="match status" value="1"/>
</dbReference>
<dbReference type="PROSITE" id="PS50003">
    <property type="entry name" value="PH_DOMAIN"/>
    <property type="match status" value="1"/>
</dbReference>
<dbReference type="GO" id="GO:0005543">
    <property type="term" value="F:phospholipid binding"/>
    <property type="evidence" value="ECO:0007669"/>
    <property type="project" value="InterPro"/>
</dbReference>
<feature type="compositionally biased region" description="Gly residues" evidence="1">
    <location>
        <begin position="152"/>
        <end position="162"/>
    </location>
</feature>
<feature type="region of interest" description="Disordered" evidence="1">
    <location>
        <begin position="134"/>
        <end position="162"/>
    </location>
</feature>
<protein>
    <submittedName>
        <fullName evidence="3">Spectrin beta chain, brain 1-like protein</fullName>
    </submittedName>
</protein>
<feature type="non-terminal residue" evidence="3">
    <location>
        <position position="162"/>
    </location>
</feature>
<evidence type="ECO:0000256" key="1">
    <source>
        <dbReference type="SAM" id="MobiDB-lite"/>
    </source>
</evidence>
<evidence type="ECO:0000313" key="3">
    <source>
        <dbReference type="EMBL" id="AFP13119.1"/>
    </source>
</evidence>
<dbReference type="PANTHER" id="PTHR37283:SF1">
    <property type="entry name" value="PH DOMAIN-CONTAINING PROTEIN YHR131C"/>
    <property type="match status" value="1"/>
</dbReference>
<feature type="domain" description="PH" evidence="2">
    <location>
        <begin position="26"/>
        <end position="136"/>
    </location>
</feature>
<name>V9LI03_CALMI</name>
<dbReference type="PANTHER" id="PTHR37283">
    <property type="entry name" value="PH DOMAIN-CONTAINING PROTEIN YHR131C"/>
    <property type="match status" value="1"/>
</dbReference>
<reference evidence="3" key="1">
    <citation type="journal article" date="2014" name="Nature">
        <title>Elephant shark genome provides unique insights into gnathostome evolution.</title>
        <authorList>
            <consortium name="International Elephant Shark Genome Sequencing Consortium"/>
            <person name="Venkatesh B."/>
            <person name="Lee A.P."/>
            <person name="Ravi V."/>
            <person name="Maurya A.K."/>
            <person name="Lian M.M."/>
            <person name="Swann J.B."/>
            <person name="Ohta Y."/>
            <person name="Flajnik M.F."/>
            <person name="Sutoh Y."/>
            <person name="Kasahara M."/>
            <person name="Hoon S."/>
            <person name="Gangu V."/>
            <person name="Roy S.W."/>
            <person name="Irimia M."/>
            <person name="Korzh V."/>
            <person name="Kondrychyn I."/>
            <person name="Lim Z.W."/>
            <person name="Tay B.H."/>
            <person name="Tohari S."/>
            <person name="Kong K.W."/>
            <person name="Ho S."/>
            <person name="Lorente-Galdos B."/>
            <person name="Quilez J."/>
            <person name="Marques-Bonet T."/>
            <person name="Raney B.J."/>
            <person name="Ingham P.W."/>
            <person name="Tay A."/>
            <person name="Hillier L.W."/>
            <person name="Minx P."/>
            <person name="Boehm T."/>
            <person name="Wilson R.K."/>
            <person name="Brenner S."/>
            <person name="Warren W.C."/>
        </authorList>
    </citation>
    <scope>NUCLEOTIDE SEQUENCE</scope>
    <source>
        <tissue evidence="3">Muscle</tissue>
    </source>
</reference>